<evidence type="ECO:0000313" key="2">
    <source>
        <dbReference type="Proteomes" id="UP000603434"/>
    </source>
</evidence>
<proteinExistence type="predicted"/>
<name>A0A8J6NQA9_9BACT</name>
<comment type="caution">
    <text evidence="1">The sequence shown here is derived from an EMBL/GenBank/DDBJ whole genome shotgun (WGS) entry which is preliminary data.</text>
</comment>
<dbReference type="AlphaFoldDB" id="A0A8J6NQA9"/>
<dbReference type="Proteomes" id="UP000603434">
    <property type="component" value="Unassembled WGS sequence"/>
</dbReference>
<sequence length="71" mass="8319">MINQETVKQIQHASIAERIQMIELILQSLKHDITAETMSGKPQFKPFKVRKFNLGEHVDVDRDAMYTERSF</sequence>
<accession>A0A8J6NQA9</accession>
<protein>
    <submittedName>
        <fullName evidence="1">Uncharacterized protein</fullName>
    </submittedName>
</protein>
<evidence type="ECO:0000313" key="1">
    <source>
        <dbReference type="EMBL" id="MBC8359952.1"/>
    </source>
</evidence>
<organism evidence="1 2">
    <name type="scientific">Candidatus Desulfatibia profunda</name>
    <dbReference type="NCBI Taxonomy" id="2841695"/>
    <lineage>
        <taxon>Bacteria</taxon>
        <taxon>Pseudomonadati</taxon>
        <taxon>Thermodesulfobacteriota</taxon>
        <taxon>Desulfobacteria</taxon>
        <taxon>Desulfobacterales</taxon>
        <taxon>Desulfobacterales incertae sedis</taxon>
        <taxon>Candidatus Desulfatibia</taxon>
    </lineage>
</organism>
<gene>
    <name evidence="1" type="ORF">H8E23_00955</name>
</gene>
<dbReference type="EMBL" id="JACNJH010000047">
    <property type="protein sequence ID" value="MBC8359952.1"/>
    <property type="molecule type" value="Genomic_DNA"/>
</dbReference>
<reference evidence="1 2" key="1">
    <citation type="submission" date="2020-08" db="EMBL/GenBank/DDBJ databases">
        <title>Bridging the membrane lipid divide: bacteria of the FCB group superphylum have the potential to synthesize archaeal ether lipids.</title>
        <authorList>
            <person name="Villanueva L."/>
            <person name="Von Meijenfeldt F.A.B."/>
            <person name="Westbye A.B."/>
            <person name="Yadav S."/>
            <person name="Hopmans E.C."/>
            <person name="Dutilh B.E."/>
            <person name="Sinninghe Damste J.S."/>
        </authorList>
    </citation>
    <scope>NUCLEOTIDE SEQUENCE [LARGE SCALE GENOMIC DNA]</scope>
    <source>
        <strain evidence="1">NIOZ-UU30</strain>
    </source>
</reference>